<dbReference type="EMBL" id="JARQBJ010000001">
    <property type="protein sequence ID" value="MDT2808887.1"/>
    <property type="molecule type" value="Genomic_DNA"/>
</dbReference>
<sequence length="469" mass="51290">MARPLKQGLDYHPLDVEFYREIKVRQLNHAFGPISTVILLTLLGAVYKDRGYYAEWNDDLCFLVAVDSFSTEEVVRAVVKKALAVGLFDQECFSAYGILTSKEIQRHYLAATYKRKGVNMVAEYFLVPEAARSNLQLTHLAKAEKETTETMPSEKAVPPAGNPISGTETSPCSQYSREGNDQGTALVPDTSVVVDEMGNQRTPVLAGKEVAADFCDSELASLATTMPPEPEADLGKGDAVGLTIPASAETVATVPATKQTSGEAGVTVPATKQKQRDLSHACPQLATTASYQAWCALWQMPNALVQKEIARLVTDFGDEVVAQAVQIAGEKQVQSSRALSFVRSCLKEWRQAGVSDLASIAAYQAQRSQRFSHQSIGFAKGATYKSSGRNKSAAKGDSIDWSQLKTPSVDRKTWLRLQKECYLFMGEGYEVDTSYTATPAELAWIYQEDADYENPVYVEANQGETIGKM</sequence>
<accession>A0AAW8TWT8</accession>
<dbReference type="InterPro" id="IPR025400">
    <property type="entry name" value="Lin1244/Lin1753-like_N"/>
</dbReference>
<reference evidence="3" key="1">
    <citation type="submission" date="2023-03" db="EMBL/GenBank/DDBJ databases">
        <authorList>
            <person name="Shen W."/>
            <person name="Cai J."/>
        </authorList>
    </citation>
    <scope>NUCLEOTIDE SEQUENCE</scope>
    <source>
        <strain evidence="3">B226-2</strain>
    </source>
</reference>
<dbReference type="PANTHER" id="PTHR39196:SF1">
    <property type="entry name" value="PRIMOSOME, DNAD SUBUNIT"/>
    <property type="match status" value="1"/>
</dbReference>
<dbReference type="Gene3D" id="1.10.10.630">
    <property type="entry name" value="DnaD domain-like"/>
    <property type="match status" value="1"/>
</dbReference>
<dbReference type="PANTHER" id="PTHR39196">
    <property type="entry name" value="PRIMOSOME, DNAD SUBUNIT"/>
    <property type="match status" value="1"/>
</dbReference>
<evidence type="ECO:0000256" key="1">
    <source>
        <dbReference type="SAM" id="MobiDB-lite"/>
    </source>
</evidence>
<proteinExistence type="predicted"/>
<evidence type="ECO:0000259" key="2">
    <source>
        <dbReference type="Pfam" id="PF14297"/>
    </source>
</evidence>
<gene>
    <name evidence="3" type="ORF">P7H43_00025</name>
</gene>
<comment type="caution">
    <text evidence="3">The sequence shown here is derived from an EMBL/GenBank/DDBJ whole genome shotgun (WGS) entry which is preliminary data.</text>
</comment>
<feature type="domain" description="Lin1244/Lin1753-like N-terminal" evidence="2">
    <location>
        <begin position="11"/>
        <end position="104"/>
    </location>
</feature>
<dbReference type="RefSeq" id="WP_311834762.1">
    <property type="nucleotide sequence ID" value="NZ_JARQBJ010000001.1"/>
</dbReference>
<dbReference type="Proteomes" id="UP001256711">
    <property type="component" value="Unassembled WGS sequence"/>
</dbReference>
<dbReference type="Pfam" id="PF14297">
    <property type="entry name" value="Lin1244_N"/>
    <property type="match status" value="1"/>
</dbReference>
<feature type="compositionally biased region" description="Polar residues" evidence="1">
    <location>
        <begin position="164"/>
        <end position="183"/>
    </location>
</feature>
<organism evidence="3 4">
    <name type="scientific">Enterococcus asini</name>
    <dbReference type="NCBI Taxonomy" id="57732"/>
    <lineage>
        <taxon>Bacteria</taxon>
        <taxon>Bacillati</taxon>
        <taxon>Bacillota</taxon>
        <taxon>Bacilli</taxon>
        <taxon>Lactobacillales</taxon>
        <taxon>Enterococcaceae</taxon>
        <taxon>Enterococcus</taxon>
    </lineage>
</organism>
<dbReference type="AlphaFoldDB" id="A0AAW8TWT8"/>
<protein>
    <submittedName>
        <fullName evidence="3">DUF4373 domain-containing protein</fullName>
    </submittedName>
</protein>
<dbReference type="InterPro" id="IPR034829">
    <property type="entry name" value="DnaD-like_sf"/>
</dbReference>
<feature type="region of interest" description="Disordered" evidence="1">
    <location>
        <begin position="145"/>
        <end position="185"/>
    </location>
</feature>
<name>A0AAW8TWT8_9ENTE</name>
<evidence type="ECO:0000313" key="3">
    <source>
        <dbReference type="EMBL" id="MDT2808887.1"/>
    </source>
</evidence>
<evidence type="ECO:0000313" key="4">
    <source>
        <dbReference type="Proteomes" id="UP001256711"/>
    </source>
</evidence>